<dbReference type="AlphaFoldDB" id="A0A0P6B0V9"/>
<feature type="domain" description="AB hydrolase-1" evidence="8">
    <location>
        <begin position="236"/>
        <end position="468"/>
    </location>
</feature>
<reference evidence="9" key="1">
    <citation type="submission" date="2015-10" db="EMBL/GenBank/DDBJ databases">
        <title>EvidentialGene: Evidence-directed Construction of Complete mRNA Transcriptomes without Genomes.</title>
        <authorList>
            <person name="Gilbert D.G."/>
        </authorList>
    </citation>
    <scope>NUCLEOTIDE SEQUENCE</scope>
</reference>
<evidence type="ECO:0000313" key="9">
    <source>
        <dbReference type="EMBL" id="JAN53564.1"/>
    </source>
</evidence>
<dbReference type="EMBL" id="GDIQ01041173">
    <property type="protein sequence ID" value="JAN53564.1"/>
    <property type="molecule type" value="Transcribed_RNA"/>
</dbReference>
<dbReference type="GO" id="GO:0047372">
    <property type="term" value="F:monoacylglycerol lipase activity"/>
    <property type="evidence" value="ECO:0007669"/>
    <property type="project" value="UniProtKB-EC"/>
</dbReference>
<evidence type="ECO:0000259" key="8">
    <source>
        <dbReference type="Pfam" id="PF12697"/>
    </source>
</evidence>
<keyword evidence="9" id="KW-0378">Hydrolase</keyword>
<dbReference type="PANTHER" id="PTHR43798:SF5">
    <property type="entry name" value="MONOACYLGLYCEROL LIPASE ABHD6"/>
    <property type="match status" value="1"/>
</dbReference>
<evidence type="ECO:0000256" key="5">
    <source>
        <dbReference type="ARBA" id="ARBA00046308"/>
    </source>
</evidence>
<evidence type="ECO:0000256" key="6">
    <source>
        <dbReference type="ARBA" id="ARBA00047662"/>
    </source>
</evidence>
<comment type="subcellular location">
    <subcellularLocation>
        <location evidence="3">Late endosome membrane</location>
        <topology evidence="3">Single-pass type II membrane protein</topology>
    </subcellularLocation>
    <subcellularLocation>
        <location evidence="4">Lysosome membrane</location>
        <topology evidence="4">Single-pass type II membrane protein</topology>
    </subcellularLocation>
    <subcellularLocation>
        <location evidence="5">Mitochondrion membrane</location>
        <topology evidence="5">Single-pass type II membrane protein</topology>
    </subcellularLocation>
</comment>
<dbReference type="InterPro" id="IPR000073">
    <property type="entry name" value="AB_hydrolase_1"/>
</dbReference>
<accession>A0A0P6B0V9</accession>
<evidence type="ECO:0000256" key="4">
    <source>
        <dbReference type="ARBA" id="ARBA00037874"/>
    </source>
</evidence>
<comment type="catalytic activity">
    <reaction evidence="1">
        <text>Hydrolyzes glycerol monoesters of long-chain fatty acids.</text>
        <dbReference type="EC" id="3.1.1.23"/>
    </reaction>
</comment>
<evidence type="ECO:0000256" key="2">
    <source>
        <dbReference type="ARBA" id="ARBA00013254"/>
    </source>
</evidence>
<comment type="catalytic activity">
    <reaction evidence="6">
        <text>1-dodecanoylglycerol + H2O = dodecanoate + glycerol + H(+)</text>
        <dbReference type="Rhea" id="RHEA:44316"/>
        <dbReference type="ChEBI" id="CHEBI:15377"/>
        <dbReference type="ChEBI" id="CHEBI:15378"/>
        <dbReference type="ChEBI" id="CHEBI:17754"/>
        <dbReference type="ChEBI" id="CHEBI:18262"/>
        <dbReference type="ChEBI" id="CHEBI:75539"/>
    </reaction>
</comment>
<dbReference type="Pfam" id="PF12697">
    <property type="entry name" value="Abhydrolase_6"/>
    <property type="match status" value="1"/>
</dbReference>
<name>A0A0P6B0V9_9CRUS</name>
<proteinExistence type="predicted"/>
<dbReference type="GO" id="GO:0031966">
    <property type="term" value="C:mitochondrial membrane"/>
    <property type="evidence" value="ECO:0007669"/>
    <property type="project" value="UniProtKB-SubCell"/>
</dbReference>
<dbReference type="GO" id="GO:0005765">
    <property type="term" value="C:lysosomal membrane"/>
    <property type="evidence" value="ECO:0007669"/>
    <property type="project" value="UniProtKB-SubCell"/>
</dbReference>
<dbReference type="Gene3D" id="3.40.50.1820">
    <property type="entry name" value="alpha/beta hydrolase"/>
    <property type="match status" value="1"/>
</dbReference>
<comment type="function">
    <text evidence="7">Lipase that preferentially hydrolysis medium-chain saturated monoacylglycerols including 2-arachidonoylglycerol. Through 2-arachidonoylglycerol degradation may regulate endocannabinoid signaling pathways. Also has a lysophosphatidyl lipase activity with a preference for lysophosphatidylglycerol among other lysophospholipids. Also able to degrade bis(monoacylglycero)phosphate (BMP) and constitutes the major enzyme for BMP catabolism. BMP, also known as lysobisphosphatidic acid, is enriched in late endosomes and lysosomes and plays a key role in the formation of intraluminal vesicles and in lipid sorting.</text>
</comment>
<dbReference type="EC" id="3.1.1.23" evidence="2"/>
<organism evidence="9">
    <name type="scientific">Daphnia magna</name>
    <dbReference type="NCBI Taxonomy" id="35525"/>
    <lineage>
        <taxon>Eukaryota</taxon>
        <taxon>Metazoa</taxon>
        <taxon>Ecdysozoa</taxon>
        <taxon>Arthropoda</taxon>
        <taxon>Crustacea</taxon>
        <taxon>Branchiopoda</taxon>
        <taxon>Diplostraca</taxon>
        <taxon>Cladocera</taxon>
        <taxon>Anomopoda</taxon>
        <taxon>Daphniidae</taxon>
        <taxon>Daphnia</taxon>
    </lineage>
</organism>
<dbReference type="PANTHER" id="PTHR43798">
    <property type="entry name" value="MONOACYLGLYCEROL LIPASE"/>
    <property type="match status" value="1"/>
</dbReference>
<protein>
    <recommendedName>
        <fullName evidence="2">acylglycerol lipase</fullName>
        <ecNumber evidence="2">3.1.1.23</ecNumber>
    </recommendedName>
</protein>
<sequence length="484" mass="54029">MSMTTENSLQRNGSRFLWCQGLFRFGWCPCFRRKVAPVNPVPSDSDFMTLGKKGKRVICVVHIDPSLSCDILTKNDSSLAAFAKKVVCEDKGYESDSSNEEYWFSKWSRPLRTVKRFQTDHLQKQNIIGLIKNHLPAAEKTPKSENCSTNTDLKVVSTFAMEQSSQIIKEASHEVSNKNTATICLDLSQTGSDSAQVDNKDGVVNLAFEGSPSDPGASVVTANDFKQQNMTRPLLYFIHGAGESSECWKALMHHFAGLGYEVLAIDLLGHGFSHTPLVEKSYTFKKLLGDVISVFDAHISNGRKCVLIGHGYGCSFAVALSRQRSANVTLLALLSSGGPTPLAPPVNWRREWKLPASMLHCLRSILPCGMRRNVFYGPRGIVGKSCLHDTVYFQSLPSYVRHHLAVGQTWSEGDVAFHRKIVMPTLLVHGLKDPYVSLVEMCEMERTIPRAFLEVIPESGHDIMSDVPNQLCKMLSKFFEHWQR</sequence>
<dbReference type="InterPro" id="IPR050266">
    <property type="entry name" value="AB_hydrolase_sf"/>
</dbReference>
<dbReference type="SUPFAM" id="SSF53474">
    <property type="entry name" value="alpha/beta-Hydrolases"/>
    <property type="match status" value="1"/>
</dbReference>
<dbReference type="GO" id="GO:0046464">
    <property type="term" value="P:acylglycerol catabolic process"/>
    <property type="evidence" value="ECO:0007669"/>
    <property type="project" value="TreeGrafter"/>
</dbReference>
<dbReference type="PRINTS" id="PR00111">
    <property type="entry name" value="ABHYDROLASE"/>
</dbReference>
<dbReference type="GO" id="GO:0031902">
    <property type="term" value="C:late endosome membrane"/>
    <property type="evidence" value="ECO:0007669"/>
    <property type="project" value="UniProtKB-SubCell"/>
</dbReference>
<evidence type="ECO:0000256" key="3">
    <source>
        <dbReference type="ARBA" id="ARBA00037797"/>
    </source>
</evidence>
<dbReference type="InterPro" id="IPR029058">
    <property type="entry name" value="AB_hydrolase_fold"/>
</dbReference>
<evidence type="ECO:0000256" key="1">
    <source>
        <dbReference type="ARBA" id="ARBA00001613"/>
    </source>
</evidence>
<dbReference type="OrthoDB" id="428974at2759"/>
<evidence type="ECO:0000256" key="7">
    <source>
        <dbReference type="ARBA" id="ARBA00049568"/>
    </source>
</evidence>